<evidence type="ECO:0000256" key="1">
    <source>
        <dbReference type="SAM" id="Coils"/>
    </source>
</evidence>
<feature type="region of interest" description="Disordered" evidence="2">
    <location>
        <begin position="78"/>
        <end position="98"/>
    </location>
</feature>
<sequence length="98" mass="11851">MQKLREKLEQEKSILNTKVMDKERDIMKLKKDMDEMRDNIRDMHQSHQTRLTSLTNQLNQQYAQGMDQLKSDYEDRLKMASKSDRNQEFSAEIEEKKK</sequence>
<gene>
    <name evidence="3" type="ORF">INT47_007898</name>
</gene>
<feature type="coiled-coil region" evidence="1">
    <location>
        <begin position="5"/>
        <end position="46"/>
    </location>
</feature>
<keyword evidence="1" id="KW-0175">Coiled coil</keyword>
<organism evidence="3 4">
    <name type="scientific">Mucor saturninus</name>
    <dbReference type="NCBI Taxonomy" id="64648"/>
    <lineage>
        <taxon>Eukaryota</taxon>
        <taxon>Fungi</taxon>
        <taxon>Fungi incertae sedis</taxon>
        <taxon>Mucoromycota</taxon>
        <taxon>Mucoromycotina</taxon>
        <taxon>Mucoromycetes</taxon>
        <taxon>Mucorales</taxon>
        <taxon>Mucorineae</taxon>
        <taxon>Mucoraceae</taxon>
        <taxon>Mucor</taxon>
    </lineage>
</organism>
<keyword evidence="4" id="KW-1185">Reference proteome</keyword>
<dbReference type="Proteomes" id="UP000603453">
    <property type="component" value="Unassembled WGS sequence"/>
</dbReference>
<accession>A0A8H7QNL0</accession>
<evidence type="ECO:0000313" key="4">
    <source>
        <dbReference type="Proteomes" id="UP000603453"/>
    </source>
</evidence>
<dbReference type="AlphaFoldDB" id="A0A8H7QNL0"/>
<proteinExistence type="predicted"/>
<name>A0A8H7QNL0_9FUNG</name>
<evidence type="ECO:0000313" key="3">
    <source>
        <dbReference type="EMBL" id="KAG2194836.1"/>
    </source>
</evidence>
<dbReference type="EMBL" id="JAEPRD010000186">
    <property type="protein sequence ID" value="KAG2194836.1"/>
    <property type="molecule type" value="Genomic_DNA"/>
</dbReference>
<feature type="non-terminal residue" evidence="3">
    <location>
        <position position="1"/>
    </location>
</feature>
<evidence type="ECO:0000256" key="2">
    <source>
        <dbReference type="SAM" id="MobiDB-lite"/>
    </source>
</evidence>
<comment type="caution">
    <text evidence="3">The sequence shown here is derived from an EMBL/GenBank/DDBJ whole genome shotgun (WGS) entry which is preliminary data.</text>
</comment>
<dbReference type="OrthoDB" id="2289951at2759"/>
<protein>
    <submittedName>
        <fullName evidence="3">Uncharacterized protein</fullName>
    </submittedName>
</protein>
<reference evidence="3" key="1">
    <citation type="submission" date="2020-12" db="EMBL/GenBank/DDBJ databases">
        <title>Metabolic potential, ecology and presence of endohyphal bacteria is reflected in genomic diversity of Mucoromycotina.</title>
        <authorList>
            <person name="Muszewska A."/>
            <person name="Okrasinska A."/>
            <person name="Steczkiewicz K."/>
            <person name="Drgas O."/>
            <person name="Orlowska M."/>
            <person name="Perlinska-Lenart U."/>
            <person name="Aleksandrzak-Piekarczyk T."/>
            <person name="Szatraj K."/>
            <person name="Zielenkiewicz U."/>
            <person name="Pilsyk S."/>
            <person name="Malc E."/>
            <person name="Mieczkowski P."/>
            <person name="Kruszewska J.S."/>
            <person name="Biernat P."/>
            <person name="Pawlowska J."/>
        </authorList>
    </citation>
    <scope>NUCLEOTIDE SEQUENCE</scope>
    <source>
        <strain evidence="3">WA0000017839</strain>
    </source>
</reference>